<proteinExistence type="predicted"/>
<name>A0A9W9T4U9_9EURO</name>
<gene>
    <name evidence="1" type="ORF">N7449_003725</name>
</gene>
<dbReference type="OrthoDB" id="4269696at2759"/>
<dbReference type="EMBL" id="JAPQKQ010000002">
    <property type="protein sequence ID" value="KAJ5209346.1"/>
    <property type="molecule type" value="Genomic_DNA"/>
</dbReference>
<dbReference type="GO" id="GO:0001228">
    <property type="term" value="F:DNA-binding transcription activator activity, RNA polymerase II-specific"/>
    <property type="evidence" value="ECO:0007669"/>
    <property type="project" value="TreeGrafter"/>
</dbReference>
<evidence type="ECO:0000313" key="1">
    <source>
        <dbReference type="EMBL" id="KAJ5209346.1"/>
    </source>
</evidence>
<evidence type="ECO:0008006" key="3">
    <source>
        <dbReference type="Google" id="ProtNLM"/>
    </source>
</evidence>
<dbReference type="Proteomes" id="UP001150942">
    <property type="component" value="Unassembled WGS sequence"/>
</dbReference>
<dbReference type="InterPro" id="IPR053157">
    <property type="entry name" value="Sterol_Uptake_Regulator"/>
</dbReference>
<reference evidence="1" key="1">
    <citation type="submission" date="2022-11" db="EMBL/GenBank/DDBJ databases">
        <authorList>
            <person name="Petersen C."/>
        </authorList>
    </citation>
    <scope>NUCLEOTIDE SEQUENCE</scope>
    <source>
        <strain evidence="1">IBT 20477</strain>
    </source>
</reference>
<reference evidence="1" key="2">
    <citation type="journal article" date="2023" name="IMA Fungus">
        <title>Comparative genomic study of the Penicillium genus elucidates a diverse pangenome and 15 lateral gene transfer events.</title>
        <authorList>
            <person name="Petersen C."/>
            <person name="Sorensen T."/>
            <person name="Nielsen M.R."/>
            <person name="Sondergaard T.E."/>
            <person name="Sorensen J.L."/>
            <person name="Fitzpatrick D.A."/>
            <person name="Frisvad J.C."/>
            <person name="Nielsen K.L."/>
        </authorList>
    </citation>
    <scope>NUCLEOTIDE SEQUENCE</scope>
    <source>
        <strain evidence="1">IBT 20477</strain>
    </source>
</reference>
<protein>
    <recommendedName>
        <fullName evidence="3">Zn(2)-C6 fungal-type domain-containing protein</fullName>
    </recommendedName>
</protein>
<evidence type="ECO:0000313" key="2">
    <source>
        <dbReference type="Proteomes" id="UP001150942"/>
    </source>
</evidence>
<dbReference type="InterPro" id="IPR021858">
    <property type="entry name" value="Fun_TF"/>
</dbReference>
<comment type="caution">
    <text evidence="1">The sequence shown here is derived from an EMBL/GenBank/DDBJ whole genome shotgun (WGS) entry which is preliminary data.</text>
</comment>
<dbReference type="AlphaFoldDB" id="A0A9W9T4U9"/>
<keyword evidence="2" id="KW-1185">Reference proteome</keyword>
<organism evidence="1 2">
    <name type="scientific">Penicillium cf. viridicatum</name>
    <dbReference type="NCBI Taxonomy" id="2972119"/>
    <lineage>
        <taxon>Eukaryota</taxon>
        <taxon>Fungi</taxon>
        <taxon>Dikarya</taxon>
        <taxon>Ascomycota</taxon>
        <taxon>Pezizomycotina</taxon>
        <taxon>Eurotiomycetes</taxon>
        <taxon>Eurotiomycetidae</taxon>
        <taxon>Eurotiales</taxon>
        <taxon>Aspergillaceae</taxon>
        <taxon>Penicillium</taxon>
    </lineage>
</organism>
<dbReference type="Pfam" id="PF11951">
    <property type="entry name" value="Fungal_trans_2"/>
    <property type="match status" value="1"/>
</dbReference>
<sequence>MDLTAAPLPAQCDEKRPKCTRCFNRQSACQYSTLCQWTREDLSHRGLSDIGGTQSTAQHNYVVATSHQRPQERGDFNTQHLRLLLHWTTTTYRSISRSEGLEWIWQHTIPRLSLSHPFLLHGVLALAALHLTLTSAEKTEREDLIRAAEYHQSEAITFLTPALTSTTSSTCDAAFSLSLILVIFSFGFPLAVGPTYGSDSLDDMHQVLMFTKRMMTFSVGIYESVKNGEVGGLAMLEESGLEPSDSTLSALSALYELNKQARLANAAHDYETIQETIRRLEVPLASLNHGGLPSIFMWIFLTPTAFFDLVSKRDPFSLIVLAHYCVPLHYHRANWWLSSWGYRVLEIVYKTLDSHLRPSLIWPIREIGYKESEG</sequence>
<dbReference type="PANTHER" id="PTHR47784:SF13">
    <property type="entry name" value="ZN(II)2CYS6 TRANSCRIPTION FACTOR (EUROFUNG)"/>
    <property type="match status" value="1"/>
</dbReference>
<accession>A0A9W9T4U9</accession>
<dbReference type="PANTHER" id="PTHR47784">
    <property type="entry name" value="STEROL UPTAKE CONTROL PROTEIN 2"/>
    <property type="match status" value="1"/>
</dbReference>